<evidence type="ECO:0000313" key="4">
    <source>
        <dbReference type="EMBL" id="CAA9194756.1"/>
    </source>
</evidence>
<dbReference type="PANTHER" id="PTHR30231:SF41">
    <property type="entry name" value="DNA POLYMERASE III SUBUNIT EPSILON"/>
    <property type="match status" value="1"/>
</dbReference>
<dbReference type="Proteomes" id="UP000474567">
    <property type="component" value="Unassembled WGS sequence"/>
</dbReference>
<organism evidence="5 7">
    <name type="scientific">Flavobacterium collinsii</name>
    <dbReference type="NCBI Taxonomy" id="1114861"/>
    <lineage>
        <taxon>Bacteria</taxon>
        <taxon>Pseudomonadati</taxon>
        <taxon>Bacteroidota</taxon>
        <taxon>Flavobacteriia</taxon>
        <taxon>Flavobacteriales</taxon>
        <taxon>Flavobacteriaceae</taxon>
        <taxon>Flavobacterium</taxon>
    </lineage>
</organism>
<feature type="domain" description="GIY-YIG" evidence="3">
    <location>
        <begin position="208"/>
        <end position="286"/>
    </location>
</feature>
<dbReference type="PROSITE" id="PS50164">
    <property type="entry name" value="GIY_YIG"/>
    <property type="match status" value="1"/>
</dbReference>
<dbReference type="SMART" id="SM00479">
    <property type="entry name" value="EXOIII"/>
    <property type="match status" value="1"/>
</dbReference>
<dbReference type="GO" id="GO:0006289">
    <property type="term" value="P:nucleotide-excision repair"/>
    <property type="evidence" value="ECO:0007669"/>
    <property type="project" value="InterPro"/>
</dbReference>
<dbReference type="Gene3D" id="3.30.420.10">
    <property type="entry name" value="Ribonuclease H-like superfamily/Ribonuclease H"/>
    <property type="match status" value="1"/>
</dbReference>
<dbReference type="Gene3D" id="3.40.1440.10">
    <property type="entry name" value="GIY-YIG endonuclease"/>
    <property type="match status" value="1"/>
</dbReference>
<dbReference type="Pfam" id="PF00929">
    <property type="entry name" value="RNase_T"/>
    <property type="match status" value="1"/>
</dbReference>
<dbReference type="GO" id="GO:0003887">
    <property type="term" value="F:DNA-directed DNA polymerase activity"/>
    <property type="evidence" value="ECO:0007669"/>
    <property type="project" value="InterPro"/>
</dbReference>
<dbReference type="PANTHER" id="PTHR30231">
    <property type="entry name" value="DNA POLYMERASE III SUBUNIT EPSILON"/>
    <property type="match status" value="1"/>
</dbReference>
<dbReference type="GO" id="GO:0008408">
    <property type="term" value="F:3'-5' exonuclease activity"/>
    <property type="evidence" value="ECO:0007669"/>
    <property type="project" value="TreeGrafter"/>
</dbReference>
<dbReference type="SUPFAM" id="SSF53098">
    <property type="entry name" value="Ribonuclease H-like"/>
    <property type="match status" value="1"/>
</dbReference>
<keyword evidence="5" id="KW-0540">Nuclease</keyword>
<dbReference type="SMART" id="SM00465">
    <property type="entry name" value="GIYc"/>
    <property type="match status" value="1"/>
</dbReference>
<evidence type="ECO:0000313" key="7">
    <source>
        <dbReference type="Proteomes" id="UP001152749"/>
    </source>
</evidence>
<dbReference type="Proteomes" id="UP001152749">
    <property type="component" value="Chromosome"/>
</dbReference>
<dbReference type="CDD" id="cd06127">
    <property type="entry name" value="DEDDh"/>
    <property type="match status" value="1"/>
</dbReference>
<dbReference type="EMBL" id="OX336425">
    <property type="protein sequence ID" value="CAI2767043.1"/>
    <property type="molecule type" value="Genomic_DNA"/>
</dbReference>
<keyword evidence="5" id="KW-0269">Exonuclease</keyword>
<reference evidence="5" key="2">
    <citation type="submission" date="2022-09" db="EMBL/GenBank/DDBJ databases">
        <authorList>
            <person name="Duchaud E."/>
        </authorList>
    </citation>
    <scope>NUCLEOTIDE SEQUENCE</scope>
    <source>
        <strain evidence="5">TRV642</strain>
    </source>
</reference>
<comment type="subunit">
    <text evidence="2">DNA polymerase III contains a core (composed of alpha, epsilon and theta chains) that associates with a tau subunit. This core dimerizes to form the POLIII' complex. PolIII' associates with the gamma complex (composed of gamma, delta, delta', psi and chi chains) and with the beta chain to form the complete DNA polymerase III complex.</text>
</comment>
<dbReference type="InterPro" id="IPR006054">
    <property type="entry name" value="DnaQ"/>
</dbReference>
<evidence type="ECO:0000313" key="6">
    <source>
        <dbReference type="Proteomes" id="UP000474567"/>
    </source>
</evidence>
<comment type="function">
    <text evidence="1">DNA polymerase III is a complex, multichain enzyme responsible for most of the replicative synthesis in bacteria. The epsilon subunit contain the editing function and is a proofreading 3'-5' exonuclease.</text>
</comment>
<dbReference type="Pfam" id="PF01541">
    <property type="entry name" value="GIY-YIG"/>
    <property type="match status" value="1"/>
</dbReference>
<keyword evidence="5" id="KW-0378">Hydrolase</keyword>
<dbReference type="GO" id="GO:0045004">
    <property type="term" value="P:DNA replication proofreading"/>
    <property type="evidence" value="ECO:0007669"/>
    <property type="project" value="TreeGrafter"/>
</dbReference>
<dbReference type="GO" id="GO:0005829">
    <property type="term" value="C:cytosol"/>
    <property type="evidence" value="ECO:0007669"/>
    <property type="project" value="TreeGrafter"/>
</dbReference>
<dbReference type="SUPFAM" id="SSF82771">
    <property type="entry name" value="GIY-YIG endonuclease"/>
    <property type="match status" value="1"/>
</dbReference>
<name>A0A9W4XEC8_9FLAO</name>
<evidence type="ECO:0000256" key="2">
    <source>
        <dbReference type="ARBA" id="ARBA00026073"/>
    </source>
</evidence>
<dbReference type="InterPro" id="IPR012337">
    <property type="entry name" value="RNaseH-like_sf"/>
</dbReference>
<reference evidence="4 6" key="1">
    <citation type="submission" date="2020-02" db="EMBL/GenBank/DDBJ databases">
        <authorList>
            <person name="Criscuolo A."/>
        </authorList>
    </citation>
    <scope>NUCLEOTIDE SEQUENCE [LARGE SCALE GENOMIC DNA]</scope>
    <source>
        <strain evidence="4">CECT7796</strain>
    </source>
</reference>
<evidence type="ECO:0000313" key="5">
    <source>
        <dbReference type="EMBL" id="CAI2767043.1"/>
    </source>
</evidence>
<evidence type="ECO:0000256" key="1">
    <source>
        <dbReference type="ARBA" id="ARBA00025483"/>
    </source>
</evidence>
<dbReference type="InterPro" id="IPR013520">
    <property type="entry name" value="Ribonucl_H"/>
</dbReference>
<dbReference type="KEGG" id="fcs:TRV642_2135"/>
<keyword evidence="6" id="KW-1185">Reference proteome</keyword>
<sequence length="470" mass="54197">MNLRYINEMKKTEYAIVDIETTGGNASGSCITEIAIIIHDGEKVIDRFETLVNPQQEIPPAIFALTGINNEMVANAPIFDDISEKVLEMLTDRIFVAHNVNFDYSFVRHQLEQAGFKWTARKLCTVRAARKIRPGFPSYSLGKLCNSLDIPLENQHRAGGDAAATAILFSRLLEWDDEGHMEQMIKNTAQDQRLPPNLPPEDFNNLPEKPGVYYFYNEVKKVIYVGKAVNIKKRVASHFSGHKINPQRQNFLRDIYSISYEVCGNELMALLLECTEIKHLWPTYNRALKRFEPKFGLYQYEARNGYKYLAIGKLNKFQSCIEHFSSLYEATNILRGLAERFEIDYRFCKYSKPEEGELFQNNDAKDLPDAFLHNEQVDKAIDFLLSNRPTFAIIEKGRTAHERSCIWIENGHFYGMGYIPLDVAITDPSEVKNYTTPYKSNQYIVQLIFAYAEKNPRKVFFNKNLLTSRI</sequence>
<dbReference type="GO" id="GO:0003677">
    <property type="term" value="F:DNA binding"/>
    <property type="evidence" value="ECO:0007669"/>
    <property type="project" value="InterPro"/>
</dbReference>
<dbReference type="EMBL" id="CADCST010000049">
    <property type="protein sequence ID" value="CAA9194756.1"/>
    <property type="molecule type" value="Genomic_DNA"/>
</dbReference>
<dbReference type="InterPro" id="IPR036397">
    <property type="entry name" value="RNaseH_sf"/>
</dbReference>
<dbReference type="InterPro" id="IPR047296">
    <property type="entry name" value="GIY-YIG_UvrC_Cho"/>
</dbReference>
<evidence type="ECO:0000259" key="3">
    <source>
        <dbReference type="PROSITE" id="PS50164"/>
    </source>
</evidence>
<dbReference type="InterPro" id="IPR035901">
    <property type="entry name" value="GIY-YIG_endonuc_sf"/>
</dbReference>
<dbReference type="InterPro" id="IPR000305">
    <property type="entry name" value="GIY-YIG_endonuc"/>
</dbReference>
<dbReference type="CDD" id="cd10434">
    <property type="entry name" value="GIY-YIG_UvrC_Cho"/>
    <property type="match status" value="1"/>
</dbReference>
<dbReference type="AlphaFoldDB" id="A0A9W4XEC8"/>
<accession>A0A9W4XEC8</accession>
<proteinExistence type="predicted"/>
<protein>
    <submittedName>
        <fullName evidence="5">3'-5' exonuclease DinG</fullName>
        <ecNumber evidence="5">3.1.-.-</ecNumber>
    </submittedName>
</protein>
<dbReference type="FunFam" id="3.30.420.10:FF:000045">
    <property type="entry name" value="3'-5' exonuclease DinG"/>
    <property type="match status" value="1"/>
</dbReference>
<gene>
    <name evidence="5" type="primary">dinG</name>
    <name evidence="4" type="synonym">dinG_1</name>
    <name evidence="4" type="ORF">FLACOL7796_00278</name>
    <name evidence="5" type="ORF">TRV642_2135</name>
</gene>
<dbReference type="NCBIfam" id="TIGR00573">
    <property type="entry name" value="dnaq"/>
    <property type="match status" value="1"/>
</dbReference>
<dbReference type="EC" id="3.1.-.-" evidence="5"/>